<keyword evidence="2" id="KW-0732">Signal</keyword>
<reference evidence="4" key="1">
    <citation type="journal article" date="2019" name="Int. J. Syst. Evol. Microbiol.">
        <title>The Global Catalogue of Microorganisms (GCM) 10K type strain sequencing project: providing services to taxonomists for standard genome sequencing and annotation.</title>
        <authorList>
            <consortium name="The Broad Institute Genomics Platform"/>
            <consortium name="The Broad Institute Genome Sequencing Center for Infectious Disease"/>
            <person name="Wu L."/>
            <person name="Ma J."/>
        </authorList>
    </citation>
    <scope>NUCLEOTIDE SEQUENCE [LARGE SCALE GENOMIC DNA]</scope>
    <source>
        <strain evidence="4">JCM 17975</strain>
    </source>
</reference>
<comment type="caution">
    <text evidence="3">The sequence shown here is derived from an EMBL/GenBank/DDBJ whole genome shotgun (WGS) entry which is preliminary data.</text>
</comment>
<feature type="region of interest" description="Disordered" evidence="1">
    <location>
        <begin position="197"/>
        <end position="229"/>
    </location>
</feature>
<evidence type="ECO:0000313" key="3">
    <source>
        <dbReference type="EMBL" id="GAA4723586.1"/>
    </source>
</evidence>
<dbReference type="RefSeq" id="WP_253876911.1">
    <property type="nucleotide sequence ID" value="NZ_BAABHM010000036.1"/>
</dbReference>
<feature type="compositionally biased region" description="Basic and acidic residues" evidence="1">
    <location>
        <begin position="209"/>
        <end position="229"/>
    </location>
</feature>
<feature type="chain" id="PRO_5045589675" description="Lipoprotein" evidence="2">
    <location>
        <begin position="33"/>
        <end position="229"/>
    </location>
</feature>
<organism evidence="3 4">
    <name type="scientific">Promicromonospora umidemergens</name>
    <dbReference type="NCBI Taxonomy" id="629679"/>
    <lineage>
        <taxon>Bacteria</taxon>
        <taxon>Bacillati</taxon>
        <taxon>Actinomycetota</taxon>
        <taxon>Actinomycetes</taxon>
        <taxon>Micrococcales</taxon>
        <taxon>Promicromonosporaceae</taxon>
        <taxon>Promicromonospora</taxon>
    </lineage>
</organism>
<dbReference type="PROSITE" id="PS51257">
    <property type="entry name" value="PROKAR_LIPOPROTEIN"/>
    <property type="match status" value="1"/>
</dbReference>
<evidence type="ECO:0000256" key="1">
    <source>
        <dbReference type="SAM" id="MobiDB-lite"/>
    </source>
</evidence>
<proteinExistence type="predicted"/>
<accession>A0ABP8YAD5</accession>
<protein>
    <recommendedName>
        <fullName evidence="5">Lipoprotein</fullName>
    </recommendedName>
</protein>
<evidence type="ECO:0000313" key="4">
    <source>
        <dbReference type="Proteomes" id="UP001500843"/>
    </source>
</evidence>
<sequence>MNTIRTLTTAAVAGVIAVLLAGCGPAAVPVHAEVEWDGENTGEFEDDPRVQVVREYVVQKHAADNAFNYSDPALTEIATNATIFGMATSTASSIRQSPLDSATMWEGPPSFTVTDVVKRKRQELFSDVHVCQRTAPRWTLAVSDTFEKGEIREVDGAYRIEQEHFVEHQYKVWKSPDGWRVDGGGESTQECEPTDEFAVGTYTTPPDIDLLHEATPDMVRGPDGKRVDD</sequence>
<gene>
    <name evidence="3" type="ORF">GCM10023198_55580</name>
</gene>
<dbReference type="Proteomes" id="UP001500843">
    <property type="component" value="Unassembled WGS sequence"/>
</dbReference>
<evidence type="ECO:0000256" key="2">
    <source>
        <dbReference type="SAM" id="SignalP"/>
    </source>
</evidence>
<feature type="signal peptide" evidence="2">
    <location>
        <begin position="1"/>
        <end position="32"/>
    </location>
</feature>
<keyword evidence="4" id="KW-1185">Reference proteome</keyword>
<name>A0ABP8YAD5_9MICO</name>
<dbReference type="EMBL" id="BAABHM010000036">
    <property type="protein sequence ID" value="GAA4723586.1"/>
    <property type="molecule type" value="Genomic_DNA"/>
</dbReference>
<evidence type="ECO:0008006" key="5">
    <source>
        <dbReference type="Google" id="ProtNLM"/>
    </source>
</evidence>